<dbReference type="Pfam" id="PF13577">
    <property type="entry name" value="SnoaL_4"/>
    <property type="match status" value="1"/>
</dbReference>
<dbReference type="InterPro" id="IPR037401">
    <property type="entry name" value="SnoaL-like"/>
</dbReference>
<dbReference type="Gene3D" id="3.10.450.50">
    <property type="match status" value="1"/>
</dbReference>
<dbReference type="SUPFAM" id="SSF54427">
    <property type="entry name" value="NTF2-like"/>
    <property type="match status" value="1"/>
</dbReference>
<dbReference type="EMBL" id="LR778301">
    <property type="protein sequence ID" value="CAB1370479.1"/>
    <property type="molecule type" value="Genomic_DNA"/>
</dbReference>
<dbReference type="InterPro" id="IPR032710">
    <property type="entry name" value="NTF2-like_dom_sf"/>
</dbReference>
<evidence type="ECO:0000313" key="2">
    <source>
        <dbReference type="EMBL" id="CAB1370479.1"/>
    </source>
</evidence>
<reference evidence="2 3" key="1">
    <citation type="submission" date="2020-03" db="EMBL/GenBank/DDBJ databases">
        <authorList>
            <consortium name="Genoscope - CEA"/>
            <person name="William W."/>
        </authorList>
    </citation>
    <scope>NUCLEOTIDE SEQUENCE [LARGE SCALE GENOMIC DNA]</scope>
    <source>
        <strain evidence="3">DSM 16959</strain>
    </source>
</reference>
<keyword evidence="3" id="KW-1185">Reference proteome</keyword>
<accession>A0A6S6XWS3</accession>
<organism evidence="2 3">
    <name type="scientific">Denitratisoma oestradiolicum</name>
    <dbReference type="NCBI Taxonomy" id="311182"/>
    <lineage>
        <taxon>Bacteria</taxon>
        <taxon>Pseudomonadati</taxon>
        <taxon>Pseudomonadota</taxon>
        <taxon>Betaproteobacteria</taxon>
        <taxon>Nitrosomonadales</taxon>
        <taxon>Sterolibacteriaceae</taxon>
        <taxon>Denitratisoma</taxon>
    </lineage>
</organism>
<proteinExistence type="predicted"/>
<dbReference type="AlphaFoldDB" id="A0A6S6XWS3"/>
<dbReference type="Proteomes" id="UP000515733">
    <property type="component" value="Chromosome"/>
</dbReference>
<protein>
    <recommendedName>
        <fullName evidence="1">SnoaL-like domain-containing protein</fullName>
    </recommendedName>
</protein>
<evidence type="ECO:0000313" key="3">
    <source>
        <dbReference type="Proteomes" id="UP000515733"/>
    </source>
</evidence>
<gene>
    <name evidence="2" type="ORF">DENOEST_3325</name>
</gene>
<sequence length="164" mass="19257">MTTEDQERRLRAIEDRFAILDLEAEYAYAWDLGTPRQWAEVFTGDGIFEMLPTGHTPHTRIEGRTALENFCTHIRQQWSGLHYMHPPHLKIEGDSAESVIFFEFRHVMRSDTQVRQGVTAGYYRTRYRRTREGWRMEERIEQAIGEDLQLSYPGTFTVTAGNRS</sequence>
<dbReference type="KEGG" id="doe:DENOEST_3325"/>
<name>A0A6S6XWS3_9PROT</name>
<evidence type="ECO:0000259" key="1">
    <source>
        <dbReference type="Pfam" id="PF13577"/>
    </source>
</evidence>
<dbReference type="RefSeq" id="WP_170228250.1">
    <property type="nucleotide sequence ID" value="NZ_LR778301.1"/>
</dbReference>
<feature type="domain" description="SnoaL-like" evidence="1">
    <location>
        <begin position="12"/>
        <end position="139"/>
    </location>
</feature>